<dbReference type="SUPFAM" id="SSF82171">
    <property type="entry name" value="DPP6 N-terminal domain-like"/>
    <property type="match status" value="1"/>
</dbReference>
<dbReference type="Proteomes" id="UP000018888">
    <property type="component" value="Unassembled WGS sequence"/>
</dbReference>
<reference evidence="1 2" key="2">
    <citation type="journal article" date="2018" name="New Phytol.">
        <title>High intraspecific genome diversity in the model arbuscular mycorrhizal symbiont Rhizophagus irregularis.</title>
        <authorList>
            <person name="Chen E.C.H."/>
            <person name="Morin E."/>
            <person name="Beaudet D."/>
            <person name="Noel J."/>
            <person name="Yildirir G."/>
            <person name="Ndikumana S."/>
            <person name="Charron P."/>
            <person name="St-Onge C."/>
            <person name="Giorgi J."/>
            <person name="Kruger M."/>
            <person name="Marton T."/>
            <person name="Ropars J."/>
            <person name="Grigoriev I.V."/>
            <person name="Hainaut M."/>
            <person name="Henrissat B."/>
            <person name="Roux C."/>
            <person name="Martin F."/>
            <person name="Corradi N."/>
        </authorList>
    </citation>
    <scope>NUCLEOTIDE SEQUENCE [LARGE SCALE GENOMIC DNA]</scope>
    <source>
        <strain evidence="1 2">DAOM 197198</strain>
    </source>
</reference>
<gene>
    <name evidence="1" type="ORF">GLOIN_2v1883108</name>
</gene>
<keyword evidence="2" id="KW-1185">Reference proteome</keyword>
<dbReference type="EMBL" id="AUPC02000312">
    <property type="protein sequence ID" value="POG62140.1"/>
    <property type="molecule type" value="Genomic_DNA"/>
</dbReference>
<name>A0A2P4P9S3_RHIID</name>
<sequence length="487" mass="57253">MDDIKKNNFFGNKFIFISNYQMGIEIEDKPHTIEILPKFTFDTFDGCKPHDGKPITRIEISPNEKYLVVYNEEVLSVSRRDVENMTEDYSKLIDNKINQICVSDDKELVYIDDGNELRIIDMNGFNKIRLNFDIEHKMLYCTFSSKGDFILYGEFYFDTYDYKNIIWVFSTQTKNNKWMCKKVYMVPDDFKPLHHISKHDKFYLFSNNYIYEWNILTGESIRSIFVNENEFKAVDLNITSNEKFICLRIKDKIKDEIKDEIKVEIKDEDKIIIYSIELGITIASLDINNDDQLYRFMNHTSHIGLHPLLFSCILNSEVCNSVMKQCWKNGLKEFQTNNLENFPNNVLNKTTTTNYAFGILDGFVLKIKLTEQLSKIVSPQNPKESNLENSDGYDDINFNLFNPDMSIICELFEEVTSSLIDNRSELENEEGLFIWNIIIKKATEYEVRLELKVLNNNSDLNRSDSNNSSDANIICKRLDKFERLFEK</sequence>
<organism evidence="1 2">
    <name type="scientific">Rhizophagus irregularis (strain DAOM 181602 / DAOM 197198 / MUCL 43194)</name>
    <name type="common">Arbuscular mycorrhizal fungus</name>
    <name type="synonym">Glomus intraradices</name>
    <dbReference type="NCBI Taxonomy" id="747089"/>
    <lineage>
        <taxon>Eukaryota</taxon>
        <taxon>Fungi</taxon>
        <taxon>Fungi incertae sedis</taxon>
        <taxon>Mucoromycota</taxon>
        <taxon>Glomeromycotina</taxon>
        <taxon>Glomeromycetes</taxon>
        <taxon>Glomerales</taxon>
        <taxon>Glomeraceae</taxon>
        <taxon>Rhizophagus</taxon>
    </lineage>
</organism>
<protein>
    <submittedName>
        <fullName evidence="1">Uncharacterized protein</fullName>
    </submittedName>
</protein>
<evidence type="ECO:0000313" key="1">
    <source>
        <dbReference type="EMBL" id="POG62140.1"/>
    </source>
</evidence>
<accession>A0A2P4P9S3</accession>
<dbReference type="AlphaFoldDB" id="A0A2P4P9S3"/>
<evidence type="ECO:0000313" key="2">
    <source>
        <dbReference type="Proteomes" id="UP000018888"/>
    </source>
</evidence>
<proteinExistence type="predicted"/>
<comment type="caution">
    <text evidence="1">The sequence shown here is derived from an EMBL/GenBank/DDBJ whole genome shotgun (WGS) entry which is preliminary data.</text>
</comment>
<dbReference type="VEuPathDB" id="FungiDB:RhiirFUN_019138"/>
<reference evidence="1 2" key="1">
    <citation type="journal article" date="2013" name="Proc. Natl. Acad. Sci. U.S.A.">
        <title>Genome of an arbuscular mycorrhizal fungus provides insight into the oldest plant symbiosis.</title>
        <authorList>
            <person name="Tisserant E."/>
            <person name="Malbreil M."/>
            <person name="Kuo A."/>
            <person name="Kohler A."/>
            <person name="Symeonidi A."/>
            <person name="Balestrini R."/>
            <person name="Charron P."/>
            <person name="Duensing N."/>
            <person name="Frei Dit Frey N."/>
            <person name="Gianinazzi-Pearson V."/>
            <person name="Gilbert L.B."/>
            <person name="Handa Y."/>
            <person name="Herr J.R."/>
            <person name="Hijri M."/>
            <person name="Koul R."/>
            <person name="Kawaguchi M."/>
            <person name="Krajinski F."/>
            <person name="Lammers P.J."/>
            <person name="Masclaux F.G."/>
            <person name="Murat C."/>
            <person name="Morin E."/>
            <person name="Ndikumana S."/>
            <person name="Pagni M."/>
            <person name="Petitpierre D."/>
            <person name="Requena N."/>
            <person name="Rosikiewicz P."/>
            <person name="Riley R."/>
            <person name="Saito K."/>
            <person name="San Clemente H."/>
            <person name="Shapiro H."/>
            <person name="van Tuinen D."/>
            <person name="Becard G."/>
            <person name="Bonfante P."/>
            <person name="Paszkowski U."/>
            <person name="Shachar-Hill Y.Y."/>
            <person name="Tuskan G.A."/>
            <person name="Young P.W."/>
            <person name="Sanders I.R."/>
            <person name="Henrissat B."/>
            <person name="Rensing S.A."/>
            <person name="Grigoriev I.V."/>
            <person name="Corradi N."/>
            <person name="Roux C."/>
            <person name="Martin F."/>
        </authorList>
    </citation>
    <scope>NUCLEOTIDE SEQUENCE [LARGE SCALE GENOMIC DNA]</scope>
    <source>
        <strain evidence="1 2">DAOM 197198</strain>
    </source>
</reference>